<name>A0AAU8FJ29_9BACT</name>
<sequence>MKKLYWTAFAQMNVYSNLLAITGIIDRFGCITLANCFSDVTIIMVIEIEPSQVGPLYQALSEQVLVTGHDFKRPPGEKEVTLLLHITV</sequence>
<accession>A0AAU8FJ29</accession>
<reference evidence="1" key="1">
    <citation type="submission" date="2024-06" db="EMBL/GenBank/DDBJ databases">
        <title>Sequencing and assembly of the genome of Dyadobacter sp. strain 676, a symbiont of Cyamopsis tetragonoloba.</title>
        <authorList>
            <person name="Guro P."/>
            <person name="Sazanova A."/>
            <person name="Kuznetsova I."/>
            <person name="Belimov A."/>
            <person name="Safronova V."/>
        </authorList>
    </citation>
    <scope>NUCLEOTIDE SEQUENCE</scope>
    <source>
        <strain evidence="1">676</strain>
    </source>
</reference>
<dbReference type="EMBL" id="CP159289">
    <property type="protein sequence ID" value="XCH23452.1"/>
    <property type="molecule type" value="Genomic_DNA"/>
</dbReference>
<gene>
    <name evidence="1" type="ORF">ABV298_24520</name>
</gene>
<protein>
    <recommendedName>
        <fullName evidence="2">ACT domain-containing protein</fullName>
    </recommendedName>
</protein>
<dbReference type="RefSeq" id="WP_353718778.1">
    <property type="nucleotide sequence ID" value="NZ_CP159289.1"/>
</dbReference>
<proteinExistence type="predicted"/>
<evidence type="ECO:0008006" key="2">
    <source>
        <dbReference type="Google" id="ProtNLM"/>
    </source>
</evidence>
<dbReference type="AlphaFoldDB" id="A0AAU8FJ29"/>
<organism evidence="1">
    <name type="scientific">Dyadobacter sp. 676</name>
    <dbReference type="NCBI Taxonomy" id="3088362"/>
    <lineage>
        <taxon>Bacteria</taxon>
        <taxon>Pseudomonadati</taxon>
        <taxon>Bacteroidota</taxon>
        <taxon>Cytophagia</taxon>
        <taxon>Cytophagales</taxon>
        <taxon>Spirosomataceae</taxon>
        <taxon>Dyadobacter</taxon>
    </lineage>
</organism>
<evidence type="ECO:0000313" key="1">
    <source>
        <dbReference type="EMBL" id="XCH23452.1"/>
    </source>
</evidence>